<feature type="region of interest" description="Disordered" evidence="1">
    <location>
        <begin position="1"/>
        <end position="22"/>
    </location>
</feature>
<dbReference type="STRING" id="106549.A0A540MYU0"/>
<name>A0A540MYU0_MALBA</name>
<evidence type="ECO:0000313" key="4">
    <source>
        <dbReference type="EMBL" id="TQE03967.1"/>
    </source>
</evidence>
<dbReference type="InterPro" id="IPR039926">
    <property type="entry name" value="Egg_app_1"/>
</dbReference>
<feature type="transmembrane region" description="Helical" evidence="2">
    <location>
        <begin position="27"/>
        <end position="49"/>
    </location>
</feature>
<accession>A0A540MYU0</accession>
<keyword evidence="2" id="KW-0472">Membrane</keyword>
<organism evidence="3 5">
    <name type="scientific">Malus baccata</name>
    <name type="common">Siberian crab apple</name>
    <name type="synonym">Pyrus baccata</name>
    <dbReference type="NCBI Taxonomy" id="106549"/>
    <lineage>
        <taxon>Eukaryota</taxon>
        <taxon>Viridiplantae</taxon>
        <taxon>Streptophyta</taxon>
        <taxon>Embryophyta</taxon>
        <taxon>Tracheophyta</taxon>
        <taxon>Spermatophyta</taxon>
        <taxon>Magnoliopsida</taxon>
        <taxon>eudicotyledons</taxon>
        <taxon>Gunneridae</taxon>
        <taxon>Pentapetalae</taxon>
        <taxon>rosids</taxon>
        <taxon>fabids</taxon>
        <taxon>Rosales</taxon>
        <taxon>Rosaceae</taxon>
        <taxon>Amygdaloideae</taxon>
        <taxon>Maleae</taxon>
        <taxon>Malus</taxon>
    </lineage>
</organism>
<gene>
    <name evidence="3" type="ORF">C1H46_010337</name>
    <name evidence="4" type="ORF">C1H46_010338</name>
</gene>
<reference evidence="3 5" key="1">
    <citation type="journal article" date="2019" name="G3 (Bethesda)">
        <title>Sequencing of a Wild Apple (Malus baccata) Genome Unravels the Differences Between Cultivated and Wild Apple Species Regarding Disease Resistance and Cold Tolerance.</title>
        <authorList>
            <person name="Chen X."/>
        </authorList>
    </citation>
    <scope>NUCLEOTIDE SEQUENCE [LARGE SCALE GENOMIC DNA]</scope>
    <source>
        <strain evidence="5">cv. Shandingzi</strain>
        <tissue evidence="3">Leaves</tissue>
    </source>
</reference>
<keyword evidence="5" id="KW-1185">Reference proteome</keyword>
<evidence type="ECO:0000256" key="1">
    <source>
        <dbReference type="SAM" id="MobiDB-lite"/>
    </source>
</evidence>
<evidence type="ECO:0000256" key="2">
    <source>
        <dbReference type="SAM" id="Phobius"/>
    </source>
</evidence>
<keyword evidence="2" id="KW-1133">Transmembrane helix</keyword>
<dbReference type="EMBL" id="VIEB01000147">
    <property type="protein sequence ID" value="TQE03967.1"/>
    <property type="molecule type" value="Genomic_DNA"/>
</dbReference>
<dbReference type="Proteomes" id="UP000315295">
    <property type="component" value="Unassembled WGS sequence"/>
</dbReference>
<feature type="region of interest" description="Disordered" evidence="1">
    <location>
        <begin position="51"/>
        <end position="76"/>
    </location>
</feature>
<evidence type="ECO:0000313" key="5">
    <source>
        <dbReference type="Proteomes" id="UP000315295"/>
    </source>
</evidence>
<proteinExistence type="predicted"/>
<sequence length="91" mass="9946">MESKPSLESSKNKDKEQGNENKSMYRLGAIVAGAATGIGLLAWGLSALASSAGSESEEKENPMKAPGKDEIIEREDFERDPRGYFRALRNK</sequence>
<protein>
    <submittedName>
        <fullName evidence="3">Uncharacterized protein</fullName>
    </submittedName>
</protein>
<comment type="caution">
    <text evidence="3">The sequence shown here is derived from an EMBL/GenBank/DDBJ whole genome shotgun (WGS) entry which is preliminary data.</text>
</comment>
<evidence type="ECO:0000313" key="3">
    <source>
        <dbReference type="EMBL" id="TQE03966.1"/>
    </source>
</evidence>
<feature type="compositionally biased region" description="Basic and acidic residues" evidence="1">
    <location>
        <begin position="59"/>
        <end position="76"/>
    </location>
</feature>
<dbReference type="EMBL" id="VIEB01000147">
    <property type="protein sequence ID" value="TQE03966.1"/>
    <property type="molecule type" value="Genomic_DNA"/>
</dbReference>
<dbReference type="PANTHER" id="PTHR33333">
    <property type="entry name" value="ERYTHROCYTE MEMBRANE PROTEIN 1-LIKE"/>
    <property type="match status" value="1"/>
</dbReference>
<keyword evidence="2" id="KW-0812">Transmembrane</keyword>
<dbReference type="PANTHER" id="PTHR33333:SF43">
    <property type="match status" value="1"/>
</dbReference>
<feature type="compositionally biased region" description="Basic and acidic residues" evidence="1">
    <location>
        <begin position="1"/>
        <end position="19"/>
    </location>
</feature>
<dbReference type="AlphaFoldDB" id="A0A540MYU0"/>